<dbReference type="AlphaFoldDB" id="A0A9P3GRB0"/>
<gene>
    <name evidence="2" type="ORF">PsYK624_163510</name>
</gene>
<accession>A0A9P3GRB0</accession>
<evidence type="ECO:0008006" key="4">
    <source>
        <dbReference type="Google" id="ProtNLM"/>
    </source>
</evidence>
<comment type="caution">
    <text evidence="2">The sequence shown here is derived from an EMBL/GenBank/DDBJ whole genome shotgun (WGS) entry which is preliminary data.</text>
</comment>
<evidence type="ECO:0000313" key="3">
    <source>
        <dbReference type="Proteomes" id="UP000703269"/>
    </source>
</evidence>
<organism evidence="2 3">
    <name type="scientific">Phanerochaete sordida</name>
    <dbReference type="NCBI Taxonomy" id="48140"/>
    <lineage>
        <taxon>Eukaryota</taxon>
        <taxon>Fungi</taxon>
        <taxon>Dikarya</taxon>
        <taxon>Basidiomycota</taxon>
        <taxon>Agaricomycotina</taxon>
        <taxon>Agaricomycetes</taxon>
        <taxon>Polyporales</taxon>
        <taxon>Phanerochaetaceae</taxon>
        <taxon>Phanerochaete</taxon>
    </lineage>
</organism>
<protein>
    <recommendedName>
        <fullName evidence="4">Hydrophobin</fullName>
    </recommendedName>
</protein>
<dbReference type="EMBL" id="BPQB01000132">
    <property type="protein sequence ID" value="GJF00073.1"/>
    <property type="molecule type" value="Genomic_DNA"/>
</dbReference>
<keyword evidence="1" id="KW-0732">Signal</keyword>
<keyword evidence="3" id="KW-1185">Reference proteome</keyword>
<evidence type="ECO:0000256" key="1">
    <source>
        <dbReference type="SAM" id="SignalP"/>
    </source>
</evidence>
<dbReference type="Proteomes" id="UP000703269">
    <property type="component" value="Unassembled WGS sequence"/>
</dbReference>
<name>A0A9P3GRB0_9APHY</name>
<sequence length="90" mass="9221">MHTHYTLLGLALPAAALANLTSTQCADTLQNPCCAQAVGAVAPNQEAGRGLMPLLVLSTVCAGEPRHPVGLSCEPVGTKDSVHHAVCCDM</sequence>
<evidence type="ECO:0000313" key="2">
    <source>
        <dbReference type="EMBL" id="GJF00073.1"/>
    </source>
</evidence>
<feature type="signal peptide" evidence="1">
    <location>
        <begin position="1"/>
        <end position="18"/>
    </location>
</feature>
<reference evidence="2 3" key="1">
    <citation type="submission" date="2021-08" db="EMBL/GenBank/DDBJ databases">
        <title>Draft Genome Sequence of Phanerochaete sordida strain YK-624.</title>
        <authorList>
            <person name="Mori T."/>
            <person name="Dohra H."/>
            <person name="Suzuki T."/>
            <person name="Kawagishi H."/>
            <person name="Hirai H."/>
        </authorList>
    </citation>
    <scope>NUCLEOTIDE SEQUENCE [LARGE SCALE GENOMIC DNA]</scope>
    <source>
        <strain evidence="2 3">YK-624</strain>
    </source>
</reference>
<proteinExistence type="predicted"/>
<feature type="chain" id="PRO_5040146479" description="Hydrophobin" evidence="1">
    <location>
        <begin position="19"/>
        <end position="90"/>
    </location>
</feature>